<keyword evidence="2" id="KW-1185">Reference proteome</keyword>
<dbReference type="OrthoDB" id="835620at2"/>
<comment type="caution">
    <text evidence="1">The sequence shown here is derived from an EMBL/GenBank/DDBJ whole genome shotgun (WGS) entry which is preliminary data.</text>
</comment>
<dbReference type="InterPro" id="IPR027417">
    <property type="entry name" value="P-loop_NTPase"/>
</dbReference>
<dbReference type="Gene3D" id="3.40.50.300">
    <property type="entry name" value="P-loop containing nucleotide triphosphate hydrolases"/>
    <property type="match status" value="1"/>
</dbReference>
<dbReference type="AlphaFoldDB" id="A0A2V4A1W2"/>
<gene>
    <name evidence="1" type="ORF">DF185_04085</name>
</gene>
<accession>A0A2V4A1W2</accession>
<sequence>MPKPIKIIPNPYKELADLKDGVYNFNFPTCLKWLENQGKRAFGSHFKIFKEDHDLILKLLVYAIEDEKTCLGKSIKLHKGILLTGPIGCGKTSLMKLVNYFFQPLKQYPIKSSREISFEFEKEGHKVIQRYGNGFVHSMGGRLRSGIICFDDLGVEQSQKYYGNECNVMAEILLSRYDLFIQRKILTHATTNLSASELESMYGNRVRSRLREMFNLVAFDKNARDKRI</sequence>
<dbReference type="SUPFAM" id="SSF52540">
    <property type="entry name" value="P-loop containing nucleoside triphosphate hydrolases"/>
    <property type="match status" value="1"/>
</dbReference>
<organism evidence="1 2">
    <name type="scientific">Marinifilum breve</name>
    <dbReference type="NCBI Taxonomy" id="2184082"/>
    <lineage>
        <taxon>Bacteria</taxon>
        <taxon>Pseudomonadati</taxon>
        <taxon>Bacteroidota</taxon>
        <taxon>Bacteroidia</taxon>
        <taxon>Marinilabiliales</taxon>
        <taxon>Marinifilaceae</taxon>
    </lineage>
</organism>
<dbReference type="RefSeq" id="WP_110359474.1">
    <property type="nucleotide sequence ID" value="NZ_QFLI01000002.1"/>
</dbReference>
<reference evidence="1 2" key="1">
    <citation type="submission" date="2018-05" db="EMBL/GenBank/DDBJ databases">
        <title>Marinifilum breve JC075T sp. nov., a marine bacterium isolated from Yongle Blue Hole in the South China Sea.</title>
        <authorList>
            <person name="Fu T."/>
        </authorList>
    </citation>
    <scope>NUCLEOTIDE SEQUENCE [LARGE SCALE GENOMIC DNA]</scope>
    <source>
        <strain evidence="1 2">JC075</strain>
    </source>
</reference>
<name>A0A2V4A1W2_9BACT</name>
<evidence type="ECO:0000313" key="2">
    <source>
        <dbReference type="Proteomes" id="UP000248079"/>
    </source>
</evidence>
<evidence type="ECO:0000313" key="1">
    <source>
        <dbReference type="EMBL" id="PXY01837.1"/>
    </source>
</evidence>
<dbReference type="Proteomes" id="UP000248079">
    <property type="component" value="Unassembled WGS sequence"/>
</dbReference>
<proteinExistence type="predicted"/>
<dbReference type="EMBL" id="QFLI01000002">
    <property type="protein sequence ID" value="PXY01837.1"/>
    <property type="molecule type" value="Genomic_DNA"/>
</dbReference>
<protein>
    <submittedName>
        <fullName evidence="1">ATPase</fullName>
    </submittedName>
</protein>